<evidence type="ECO:0000313" key="2">
    <source>
        <dbReference type="EMBL" id="GAA4872656.1"/>
    </source>
</evidence>
<gene>
    <name evidence="2" type="ORF">GCM10023203_22940</name>
</gene>
<dbReference type="EMBL" id="BAABHQ010000005">
    <property type="protein sequence ID" value="GAA4872656.1"/>
    <property type="molecule type" value="Genomic_DNA"/>
</dbReference>
<feature type="transmembrane region" description="Helical" evidence="1">
    <location>
        <begin position="41"/>
        <end position="61"/>
    </location>
</feature>
<dbReference type="RefSeq" id="WP_274230574.1">
    <property type="nucleotide sequence ID" value="NZ_BAABHQ010000005.1"/>
</dbReference>
<dbReference type="Proteomes" id="UP001500457">
    <property type="component" value="Unassembled WGS sequence"/>
</dbReference>
<feature type="transmembrane region" description="Helical" evidence="1">
    <location>
        <begin position="129"/>
        <end position="147"/>
    </location>
</feature>
<name>A0ABP9ECU6_9PSEU</name>
<keyword evidence="1" id="KW-1133">Transmembrane helix</keyword>
<keyword evidence="1" id="KW-0472">Membrane</keyword>
<feature type="transmembrane region" description="Helical" evidence="1">
    <location>
        <begin position="67"/>
        <end position="88"/>
    </location>
</feature>
<keyword evidence="1" id="KW-0812">Transmembrane</keyword>
<protein>
    <submittedName>
        <fullName evidence="2">Uncharacterized protein</fullName>
    </submittedName>
</protein>
<evidence type="ECO:0000256" key="1">
    <source>
        <dbReference type="SAM" id="Phobius"/>
    </source>
</evidence>
<feature type="transmembrane region" description="Helical" evidence="1">
    <location>
        <begin position="104"/>
        <end position="123"/>
    </location>
</feature>
<reference evidence="3" key="1">
    <citation type="journal article" date="2019" name="Int. J. Syst. Evol. Microbiol.">
        <title>The Global Catalogue of Microorganisms (GCM) 10K type strain sequencing project: providing services to taxonomists for standard genome sequencing and annotation.</title>
        <authorList>
            <consortium name="The Broad Institute Genomics Platform"/>
            <consortium name="The Broad Institute Genome Sequencing Center for Infectious Disease"/>
            <person name="Wu L."/>
            <person name="Ma J."/>
        </authorList>
    </citation>
    <scope>NUCLEOTIDE SEQUENCE [LARGE SCALE GENOMIC DNA]</scope>
    <source>
        <strain evidence="3">JCM 17983</strain>
    </source>
</reference>
<feature type="transmembrane region" description="Helical" evidence="1">
    <location>
        <begin position="6"/>
        <end position="29"/>
    </location>
</feature>
<keyword evidence="3" id="KW-1185">Reference proteome</keyword>
<organism evidence="2 3">
    <name type="scientific">Actinomycetospora straminea</name>
    <dbReference type="NCBI Taxonomy" id="663607"/>
    <lineage>
        <taxon>Bacteria</taxon>
        <taxon>Bacillati</taxon>
        <taxon>Actinomycetota</taxon>
        <taxon>Actinomycetes</taxon>
        <taxon>Pseudonocardiales</taxon>
        <taxon>Pseudonocardiaceae</taxon>
        <taxon>Actinomycetospora</taxon>
    </lineage>
</organism>
<proteinExistence type="predicted"/>
<evidence type="ECO:0000313" key="3">
    <source>
        <dbReference type="Proteomes" id="UP001500457"/>
    </source>
</evidence>
<sequence length="166" mass="17612">MNAALSFYQLLTTVSFTLLGLWFVVLGLDPRWRQDPTRHRASLHTTLMFFLPGVMGLGSVLSGGDALFWRLFFVVGGLVGLVEAVAYLRAPADGDRVLRPLEPLVYAAVVGAALVPGPVLGLVPLQVEGLATGLVFVGGLARLWLALTRSATPARPGIGAPVGRPR</sequence>
<accession>A0ABP9ECU6</accession>
<comment type="caution">
    <text evidence="2">The sequence shown here is derived from an EMBL/GenBank/DDBJ whole genome shotgun (WGS) entry which is preliminary data.</text>
</comment>